<gene>
    <name evidence="2" type="ORF">TorRG33x02_339460</name>
</gene>
<sequence>MGTIHQGPNERLDHWAREEPLLDDNTSHFESTEYGVGDYNTEQGHEGSSAGHYVSSSKKSTKRKKAILVDIVAEELQNVKYGTDGVATALSGGTSNLQSEKQLYEEILKIGDMSDMS</sequence>
<dbReference type="AlphaFoldDB" id="A0A2P5AWF2"/>
<dbReference type="OrthoDB" id="1834945at2759"/>
<protein>
    <submittedName>
        <fullName evidence="2">Uncharacterized protein</fullName>
    </submittedName>
</protein>
<evidence type="ECO:0000256" key="1">
    <source>
        <dbReference type="SAM" id="MobiDB-lite"/>
    </source>
</evidence>
<reference evidence="3" key="1">
    <citation type="submission" date="2016-06" db="EMBL/GenBank/DDBJ databases">
        <title>Parallel loss of symbiosis genes in relatives of nitrogen-fixing non-legume Parasponia.</title>
        <authorList>
            <person name="Van Velzen R."/>
            <person name="Holmer R."/>
            <person name="Bu F."/>
            <person name="Rutten L."/>
            <person name="Van Zeijl A."/>
            <person name="Liu W."/>
            <person name="Santuari L."/>
            <person name="Cao Q."/>
            <person name="Sharma T."/>
            <person name="Shen D."/>
            <person name="Roswanjaya Y."/>
            <person name="Wardhani T."/>
            <person name="Kalhor M.S."/>
            <person name="Jansen J."/>
            <person name="Van den Hoogen J."/>
            <person name="Gungor B."/>
            <person name="Hartog M."/>
            <person name="Hontelez J."/>
            <person name="Verver J."/>
            <person name="Yang W.-C."/>
            <person name="Schijlen E."/>
            <person name="Repin R."/>
            <person name="Schilthuizen M."/>
            <person name="Schranz E."/>
            <person name="Heidstra R."/>
            <person name="Miyata K."/>
            <person name="Fedorova E."/>
            <person name="Kohlen W."/>
            <person name="Bisseling T."/>
            <person name="Smit S."/>
            <person name="Geurts R."/>
        </authorList>
    </citation>
    <scope>NUCLEOTIDE SEQUENCE [LARGE SCALE GENOMIC DNA]</scope>
    <source>
        <strain evidence="3">cv. RG33-2</strain>
    </source>
</reference>
<evidence type="ECO:0000313" key="2">
    <source>
        <dbReference type="EMBL" id="PON40848.1"/>
    </source>
</evidence>
<organism evidence="2 3">
    <name type="scientific">Trema orientale</name>
    <name type="common">Charcoal tree</name>
    <name type="synonym">Celtis orientalis</name>
    <dbReference type="NCBI Taxonomy" id="63057"/>
    <lineage>
        <taxon>Eukaryota</taxon>
        <taxon>Viridiplantae</taxon>
        <taxon>Streptophyta</taxon>
        <taxon>Embryophyta</taxon>
        <taxon>Tracheophyta</taxon>
        <taxon>Spermatophyta</taxon>
        <taxon>Magnoliopsida</taxon>
        <taxon>eudicotyledons</taxon>
        <taxon>Gunneridae</taxon>
        <taxon>Pentapetalae</taxon>
        <taxon>rosids</taxon>
        <taxon>fabids</taxon>
        <taxon>Rosales</taxon>
        <taxon>Cannabaceae</taxon>
        <taxon>Trema</taxon>
    </lineage>
</organism>
<comment type="caution">
    <text evidence="2">The sequence shown here is derived from an EMBL/GenBank/DDBJ whole genome shotgun (WGS) entry which is preliminary data.</text>
</comment>
<proteinExistence type="predicted"/>
<accession>A0A2P5AWF2</accession>
<dbReference type="InParanoid" id="A0A2P5AWF2"/>
<feature type="region of interest" description="Disordered" evidence="1">
    <location>
        <begin position="27"/>
        <end position="60"/>
    </location>
</feature>
<keyword evidence="3" id="KW-1185">Reference proteome</keyword>
<name>A0A2P5AWF2_TREOI</name>
<dbReference type="EMBL" id="JXTC01000678">
    <property type="protein sequence ID" value="PON40848.1"/>
    <property type="molecule type" value="Genomic_DNA"/>
</dbReference>
<evidence type="ECO:0000313" key="3">
    <source>
        <dbReference type="Proteomes" id="UP000237000"/>
    </source>
</evidence>
<dbReference type="Proteomes" id="UP000237000">
    <property type="component" value="Unassembled WGS sequence"/>
</dbReference>